<evidence type="ECO:0000313" key="3">
    <source>
        <dbReference type="EMBL" id="CAG8475319.1"/>
    </source>
</evidence>
<dbReference type="OrthoDB" id="2379702at2759"/>
<dbReference type="Proteomes" id="UP000789831">
    <property type="component" value="Unassembled WGS sequence"/>
</dbReference>
<dbReference type="AlphaFoldDB" id="A0A9N8Z5R8"/>
<keyword evidence="1" id="KW-1133">Transmembrane helix</keyword>
<protein>
    <submittedName>
        <fullName evidence="3">9483_t:CDS:1</fullName>
    </submittedName>
</protein>
<evidence type="ECO:0000256" key="1">
    <source>
        <dbReference type="SAM" id="Phobius"/>
    </source>
</evidence>
<comment type="caution">
    <text evidence="3">The sequence shown here is derived from an EMBL/GenBank/DDBJ whole genome shotgun (WGS) entry which is preliminary data.</text>
</comment>
<dbReference type="Pfam" id="PF01419">
    <property type="entry name" value="Jacalin"/>
    <property type="match status" value="1"/>
</dbReference>
<organism evidence="3 4">
    <name type="scientific">Ambispora gerdemannii</name>
    <dbReference type="NCBI Taxonomy" id="144530"/>
    <lineage>
        <taxon>Eukaryota</taxon>
        <taxon>Fungi</taxon>
        <taxon>Fungi incertae sedis</taxon>
        <taxon>Mucoromycota</taxon>
        <taxon>Glomeromycotina</taxon>
        <taxon>Glomeromycetes</taxon>
        <taxon>Archaeosporales</taxon>
        <taxon>Ambisporaceae</taxon>
        <taxon>Ambispora</taxon>
    </lineage>
</organism>
<feature type="transmembrane region" description="Helical" evidence="1">
    <location>
        <begin position="47"/>
        <end position="66"/>
    </location>
</feature>
<accession>A0A9N8Z5R8</accession>
<dbReference type="SUPFAM" id="SSF51101">
    <property type="entry name" value="Mannose-binding lectins"/>
    <property type="match status" value="1"/>
</dbReference>
<evidence type="ECO:0000259" key="2">
    <source>
        <dbReference type="Pfam" id="PF01419"/>
    </source>
</evidence>
<feature type="domain" description="Jacalin-type lectin" evidence="2">
    <location>
        <begin position="407"/>
        <end position="514"/>
    </location>
</feature>
<keyword evidence="1" id="KW-0812">Transmembrane</keyword>
<evidence type="ECO:0000313" key="4">
    <source>
        <dbReference type="Proteomes" id="UP000789831"/>
    </source>
</evidence>
<keyword evidence="1" id="KW-0472">Membrane</keyword>
<dbReference type="InterPro" id="IPR036404">
    <property type="entry name" value="Jacalin-like_lectin_dom_sf"/>
</dbReference>
<proteinExistence type="predicted"/>
<name>A0A9N8Z5R8_9GLOM</name>
<dbReference type="EMBL" id="CAJVPL010000263">
    <property type="protein sequence ID" value="CAG8475319.1"/>
    <property type="molecule type" value="Genomic_DNA"/>
</dbReference>
<dbReference type="InterPro" id="IPR001229">
    <property type="entry name" value="Jacalin-like_lectin_dom"/>
</dbReference>
<reference evidence="3" key="1">
    <citation type="submission" date="2021-06" db="EMBL/GenBank/DDBJ databases">
        <authorList>
            <person name="Kallberg Y."/>
            <person name="Tangrot J."/>
            <person name="Rosling A."/>
        </authorList>
    </citation>
    <scope>NUCLEOTIDE SEQUENCE</scope>
    <source>
        <strain evidence="3">MT106</strain>
    </source>
</reference>
<gene>
    <name evidence="3" type="ORF">AGERDE_LOCUS2948</name>
</gene>
<sequence>MGFLRLIIDATMGFLRLIIDATMRFISKLTQQGLELQRISRKRLMTISLIAIIFIASFYFIFVQVFNNESGNDAENESKKHPDSPYEDIANTANTLSDRIAKLEIPETSVMDRHRVVFRDLAIILKKSDVISANGRPISDRLFSLANEIREAGDELGDFRHHASNFFYALHTEMSAIQEKLEEINRVENSFFSSIEIKFRITENFGMLGGQFRSSADDEGFIQDRLKTLEDMIPDFQAQLKKVMDSLDKIQESATNTHEYLIDGEREAEQVLKRAWFGAIRDYEDRVRAENELGQVRLAIKMLRKMASNLVNFESFLKQYRRQVQDVKSQIHVNRAMLKPTKQDIKYLKNSVKKLEENHRQFDLAQNRLDEKVSTLDEKDLWDVDDYSSRNRDCTEFQIFFEKPQAYLRSIRTWSSHGINALGFIFSDDSAEIFGMPGDATPHDFPWQKGERLRELIFSFGSIVYGIEFVTNSGRVSGWYGNPELGNKYVIRGEGKEWNGVHGSFSKYLCSIGVKNQ</sequence>
<dbReference type="Gene3D" id="2.100.10.30">
    <property type="entry name" value="Jacalin-like lectin domain"/>
    <property type="match status" value="1"/>
</dbReference>
<keyword evidence="4" id="KW-1185">Reference proteome</keyword>